<dbReference type="RefSeq" id="WP_246511154.1">
    <property type="nucleotide sequence ID" value="NZ_JACHJR010000001.1"/>
</dbReference>
<feature type="signal peptide" evidence="2">
    <location>
        <begin position="1"/>
        <end position="41"/>
    </location>
</feature>
<keyword evidence="1 2" id="KW-0732">Signal</keyword>
<name>A0A7W7WLH8_9ACTN</name>
<reference evidence="4 5" key="1">
    <citation type="submission" date="2020-08" db="EMBL/GenBank/DDBJ databases">
        <title>Sequencing the genomes of 1000 actinobacteria strains.</title>
        <authorList>
            <person name="Klenk H.-P."/>
        </authorList>
    </citation>
    <scope>NUCLEOTIDE SEQUENCE [LARGE SCALE GENOMIC DNA]</scope>
    <source>
        <strain evidence="4 5">DSM 44786</strain>
    </source>
</reference>
<dbReference type="InterPro" id="IPR013425">
    <property type="entry name" value="Autotrns_rpt"/>
</dbReference>
<evidence type="ECO:0000256" key="1">
    <source>
        <dbReference type="ARBA" id="ARBA00022729"/>
    </source>
</evidence>
<dbReference type="InterPro" id="IPR011050">
    <property type="entry name" value="Pectin_lyase_fold/virulence"/>
</dbReference>
<dbReference type="SMART" id="SM00014">
    <property type="entry name" value="acidPPc"/>
    <property type="match status" value="1"/>
</dbReference>
<protein>
    <submittedName>
        <fullName evidence="4">Autotransporter-associated beta strand protein</fullName>
    </submittedName>
</protein>
<evidence type="ECO:0000313" key="5">
    <source>
        <dbReference type="Proteomes" id="UP000573327"/>
    </source>
</evidence>
<dbReference type="InterPro" id="IPR006311">
    <property type="entry name" value="TAT_signal"/>
</dbReference>
<evidence type="ECO:0000259" key="3">
    <source>
        <dbReference type="SMART" id="SM00014"/>
    </source>
</evidence>
<keyword evidence="5" id="KW-1185">Reference proteome</keyword>
<accession>A0A7W7WLH8</accession>
<feature type="chain" id="PRO_5031177519" evidence="2">
    <location>
        <begin position="42"/>
        <end position="641"/>
    </location>
</feature>
<dbReference type="Pfam" id="PF01569">
    <property type="entry name" value="PAP2"/>
    <property type="match status" value="1"/>
</dbReference>
<feature type="domain" description="Phosphatidic acid phosphatase type 2/haloperoxidase" evidence="3">
    <location>
        <begin position="192"/>
        <end position="327"/>
    </location>
</feature>
<proteinExistence type="predicted"/>
<dbReference type="PROSITE" id="PS51318">
    <property type="entry name" value="TAT"/>
    <property type="match status" value="1"/>
</dbReference>
<gene>
    <name evidence="4" type="ORF">F4556_006610</name>
</gene>
<dbReference type="InterPro" id="IPR036938">
    <property type="entry name" value="PAP2/HPO_sf"/>
</dbReference>
<dbReference type="SUPFAM" id="SSF51126">
    <property type="entry name" value="Pectin lyase-like"/>
    <property type="match status" value="1"/>
</dbReference>
<sequence>MNEQNAMGRRRFLRTSAGTAAGLFAVPTALGLLTAPQQAVAAEQGAAPAAFVDAYTTNTMADLTPEGNAAVRILTGMNRVWKTGPTWNTGSPLMAEILRANMDYCARVTARRTAAQAREAFIYDRQHQSYAVIAGLGPLAEPYRTGARAVTSITTAPDGTPPAKIDDAVPAGAPAGAALGPGAEDSELGSVVRLVNTVRGPYASGNPSKYAYRYPRPWRSNRDSAVVPTGATDALGFPVYQSEVIVAPQLLRQRSTSPADDGGFVSGHTNAFHLAAIALAYAVPERFQELMARANELSHTRILAGMHSPVDVIGGRTLATALATATLADPKNAELKAAARAQAAAYLQAHTGSTADTLQSFAHSAGPGSDPYADRETNARNVTPRLTYILQRHGREIPMTVPKGAEVLLETRLPYLDAAQRREVCRTTALPSGYVLLDGPEMWGRLNLFAAADGYGAFDQDVCVTMNAADRGFSAADAWRHDIGGCGGLTKQGTGTLTLSGTNRYTGGTVVAAGVLTAASRDALGRGDVEVRGGTLRLDVTRGGVRIGGDYRQSGASELAVTIHHPHAPAMDVRGQVTLERGARLSVRLADTRGLGREALVPVIGGGPIQGEFATVTVDAEGYRAVPVRTWAGLSLRLTRR</sequence>
<evidence type="ECO:0000256" key="2">
    <source>
        <dbReference type="SAM" id="SignalP"/>
    </source>
</evidence>
<evidence type="ECO:0000313" key="4">
    <source>
        <dbReference type="EMBL" id="MBB4951075.1"/>
    </source>
</evidence>
<dbReference type="Gene3D" id="1.20.144.10">
    <property type="entry name" value="Phosphatidic acid phosphatase type 2/haloperoxidase"/>
    <property type="match status" value="1"/>
</dbReference>
<dbReference type="InterPro" id="IPR000326">
    <property type="entry name" value="PAP2/HPO"/>
</dbReference>
<dbReference type="Proteomes" id="UP000573327">
    <property type="component" value="Unassembled WGS sequence"/>
</dbReference>
<dbReference type="NCBIfam" id="TIGR02601">
    <property type="entry name" value="autotrns_rpt"/>
    <property type="match status" value="1"/>
</dbReference>
<comment type="caution">
    <text evidence="4">The sequence shown here is derived from an EMBL/GenBank/DDBJ whole genome shotgun (WGS) entry which is preliminary data.</text>
</comment>
<dbReference type="EMBL" id="JACHJR010000001">
    <property type="protein sequence ID" value="MBB4951075.1"/>
    <property type="molecule type" value="Genomic_DNA"/>
</dbReference>
<dbReference type="Pfam" id="PF12951">
    <property type="entry name" value="PATR"/>
    <property type="match status" value="1"/>
</dbReference>
<organism evidence="4 5">
    <name type="scientific">Kitasatospora gansuensis</name>
    <dbReference type="NCBI Taxonomy" id="258050"/>
    <lineage>
        <taxon>Bacteria</taxon>
        <taxon>Bacillati</taxon>
        <taxon>Actinomycetota</taxon>
        <taxon>Actinomycetes</taxon>
        <taxon>Kitasatosporales</taxon>
        <taxon>Streptomycetaceae</taxon>
        <taxon>Kitasatospora</taxon>
    </lineage>
</organism>
<dbReference type="SUPFAM" id="SSF48317">
    <property type="entry name" value="Acid phosphatase/Vanadium-dependent haloperoxidase"/>
    <property type="match status" value="1"/>
</dbReference>
<dbReference type="AlphaFoldDB" id="A0A7W7WLH8"/>